<evidence type="ECO:0000259" key="1">
    <source>
        <dbReference type="PROSITE" id="PS50880"/>
    </source>
</evidence>
<dbReference type="InterPro" id="IPR006171">
    <property type="entry name" value="TOPRIM_dom"/>
</dbReference>
<accession>A0A3M7LDL2</accession>
<comment type="caution">
    <text evidence="2">The sequence shown here is derived from an EMBL/GenBank/DDBJ whole genome shotgun (WGS) entry which is preliminary data.</text>
</comment>
<feature type="domain" description="Toprim" evidence="1">
    <location>
        <begin position="50"/>
        <end position="135"/>
    </location>
</feature>
<proteinExistence type="predicted"/>
<dbReference type="Proteomes" id="UP000267524">
    <property type="component" value="Unassembled WGS sequence"/>
</dbReference>
<name>A0A3M7LDL2_9FLAO</name>
<dbReference type="Gene3D" id="3.40.1360.10">
    <property type="match status" value="1"/>
</dbReference>
<dbReference type="AlphaFoldDB" id="A0A3M7LDL2"/>
<organism evidence="2 3">
    <name type="scientific">Chryseobacterium nematophagum</name>
    <dbReference type="NCBI Taxonomy" id="2305228"/>
    <lineage>
        <taxon>Bacteria</taxon>
        <taxon>Pseudomonadati</taxon>
        <taxon>Bacteroidota</taxon>
        <taxon>Flavobacteriia</taxon>
        <taxon>Flavobacteriales</taxon>
        <taxon>Weeksellaceae</taxon>
        <taxon>Chryseobacterium group</taxon>
        <taxon>Chryseobacterium</taxon>
    </lineage>
</organism>
<evidence type="ECO:0000313" key="2">
    <source>
        <dbReference type="EMBL" id="RMZ60821.1"/>
    </source>
</evidence>
<gene>
    <name evidence="2" type="ORF">D1632_02250</name>
</gene>
<dbReference type="EMBL" id="QWIV01000005">
    <property type="protein sequence ID" value="RMZ60821.1"/>
    <property type="molecule type" value="Genomic_DNA"/>
</dbReference>
<sequence length="137" mass="15868">MKSIVFPLKNKKNEIISFYFRSIVNDDKVTHFYLKNRSGIYPTYPKSDTKKLILTEAIIDAASFLQIKKIAENYSIISCFGTNGLNDEILQVIKELKELEEIIFCFDNDDAGKKAVKKFEDFKNYKLSTVEMDLGYN</sequence>
<reference evidence="2 3" key="1">
    <citation type="submission" date="2018-08" db="EMBL/GenBank/DDBJ databases">
        <title>Chryseobacterium nematophagum: a novel matrix digesting pathogen of nematodes.</title>
        <authorList>
            <person name="Page A."/>
            <person name="Roberts M."/>
            <person name="Felix M.-A."/>
            <person name="Weir W."/>
        </authorList>
    </citation>
    <scope>NUCLEOTIDE SEQUENCE [LARGE SCALE GENOMIC DNA]</scope>
    <source>
        <strain evidence="2 3">JUb275</strain>
    </source>
</reference>
<keyword evidence="3" id="KW-1185">Reference proteome</keyword>
<dbReference type="PROSITE" id="PS50880">
    <property type="entry name" value="TOPRIM"/>
    <property type="match status" value="1"/>
</dbReference>
<evidence type="ECO:0000313" key="3">
    <source>
        <dbReference type="Proteomes" id="UP000267524"/>
    </source>
</evidence>
<dbReference type="Pfam" id="PF13155">
    <property type="entry name" value="Toprim_2"/>
    <property type="match status" value="1"/>
</dbReference>
<protein>
    <submittedName>
        <fullName evidence="2">Toprim domain-containing protein</fullName>
    </submittedName>
</protein>
<dbReference type="SUPFAM" id="SSF56731">
    <property type="entry name" value="DNA primase core"/>
    <property type="match status" value="1"/>
</dbReference>